<dbReference type="Pfam" id="PF00400">
    <property type="entry name" value="WD40"/>
    <property type="match status" value="4"/>
</dbReference>
<evidence type="ECO:0000256" key="5">
    <source>
        <dbReference type="ARBA" id="ARBA00022737"/>
    </source>
</evidence>
<keyword evidence="7" id="KW-0539">Nucleus</keyword>
<evidence type="ECO:0000256" key="10">
    <source>
        <dbReference type="SAM" id="MobiDB-lite"/>
    </source>
</evidence>
<evidence type="ECO:0000256" key="1">
    <source>
        <dbReference type="ARBA" id="ARBA00004123"/>
    </source>
</evidence>
<feature type="compositionally biased region" description="Basic and acidic residues" evidence="10">
    <location>
        <begin position="19"/>
        <end position="28"/>
    </location>
</feature>
<keyword evidence="12" id="KW-1185">Reference proteome</keyword>
<evidence type="ECO:0000256" key="4">
    <source>
        <dbReference type="ARBA" id="ARBA00022728"/>
    </source>
</evidence>
<dbReference type="Gene3D" id="2.130.10.10">
    <property type="entry name" value="YVTN repeat-like/Quinoprotein amine dehydrogenase"/>
    <property type="match status" value="1"/>
</dbReference>
<dbReference type="FunFam" id="2.130.10.10:FF:000034">
    <property type="entry name" value="Pre-mRNA-processing factor 17, putative"/>
    <property type="match status" value="1"/>
</dbReference>
<comment type="subcellular location">
    <subcellularLocation>
        <location evidence="1">Nucleus</location>
    </subcellularLocation>
</comment>
<dbReference type="PROSITE" id="PS50082">
    <property type="entry name" value="WD_REPEATS_2"/>
    <property type="match status" value="2"/>
</dbReference>
<dbReference type="InterPro" id="IPR036322">
    <property type="entry name" value="WD40_repeat_dom_sf"/>
</dbReference>
<feature type="repeat" description="WD" evidence="9">
    <location>
        <begin position="420"/>
        <end position="453"/>
    </location>
</feature>
<dbReference type="EMBL" id="CAKOGP040000121">
    <property type="protein sequence ID" value="CAJ1931054.1"/>
    <property type="molecule type" value="Genomic_DNA"/>
</dbReference>
<dbReference type="GO" id="GO:0000398">
    <property type="term" value="P:mRNA splicing, via spliceosome"/>
    <property type="evidence" value="ECO:0007669"/>
    <property type="project" value="InterPro"/>
</dbReference>
<dbReference type="InterPro" id="IPR032847">
    <property type="entry name" value="PRPF17"/>
</dbReference>
<dbReference type="AlphaFoldDB" id="A0AAD2FH24"/>
<organism evidence="11 12">
    <name type="scientific">Cylindrotheca closterium</name>
    <dbReference type="NCBI Taxonomy" id="2856"/>
    <lineage>
        <taxon>Eukaryota</taxon>
        <taxon>Sar</taxon>
        <taxon>Stramenopiles</taxon>
        <taxon>Ochrophyta</taxon>
        <taxon>Bacillariophyta</taxon>
        <taxon>Bacillariophyceae</taxon>
        <taxon>Bacillariophycidae</taxon>
        <taxon>Bacillariales</taxon>
        <taxon>Bacillariaceae</taxon>
        <taxon>Cylindrotheca</taxon>
    </lineage>
</organism>
<accession>A0AAD2FH24</accession>
<feature type="compositionally biased region" description="Basic and acidic residues" evidence="10">
    <location>
        <begin position="133"/>
        <end position="150"/>
    </location>
</feature>
<dbReference type="PANTHER" id="PTHR43979">
    <property type="entry name" value="PRE-MRNA-PROCESSING FACTOR 17"/>
    <property type="match status" value="1"/>
</dbReference>
<evidence type="ECO:0000256" key="2">
    <source>
        <dbReference type="ARBA" id="ARBA00022574"/>
    </source>
</evidence>
<comment type="caution">
    <text evidence="11">The sequence shown here is derived from an EMBL/GenBank/DDBJ whole genome shotgun (WGS) entry which is preliminary data.</text>
</comment>
<feature type="region of interest" description="Disordered" evidence="10">
    <location>
        <begin position="133"/>
        <end position="157"/>
    </location>
</feature>
<dbReference type="PROSITE" id="PS50294">
    <property type="entry name" value="WD_REPEATS_REGION"/>
    <property type="match status" value="1"/>
</dbReference>
<dbReference type="GO" id="GO:0003729">
    <property type="term" value="F:mRNA binding"/>
    <property type="evidence" value="ECO:0007669"/>
    <property type="project" value="TreeGrafter"/>
</dbReference>
<feature type="repeat" description="WD" evidence="9">
    <location>
        <begin position="336"/>
        <end position="377"/>
    </location>
</feature>
<keyword evidence="5" id="KW-0677">Repeat</keyword>
<reference evidence="11" key="1">
    <citation type="submission" date="2023-08" db="EMBL/GenBank/DDBJ databases">
        <authorList>
            <person name="Audoor S."/>
            <person name="Bilcke G."/>
        </authorList>
    </citation>
    <scope>NUCLEOTIDE SEQUENCE</scope>
</reference>
<protein>
    <recommendedName>
        <fullName evidence="8">Pre-mRNA-processing factor 17</fullName>
    </recommendedName>
</protein>
<dbReference type="GO" id="GO:0071013">
    <property type="term" value="C:catalytic step 2 spliceosome"/>
    <property type="evidence" value="ECO:0007669"/>
    <property type="project" value="InterPro"/>
</dbReference>
<evidence type="ECO:0000256" key="6">
    <source>
        <dbReference type="ARBA" id="ARBA00023187"/>
    </source>
</evidence>
<evidence type="ECO:0000256" key="9">
    <source>
        <dbReference type="PROSITE-ProRule" id="PRU00221"/>
    </source>
</evidence>
<gene>
    <name evidence="11" type="ORF">CYCCA115_LOCUS2216</name>
</gene>
<keyword evidence="6" id="KW-0508">mRNA splicing</keyword>
<proteinExistence type="predicted"/>
<keyword evidence="4" id="KW-0747">Spliceosome</keyword>
<dbReference type="InterPro" id="IPR001680">
    <property type="entry name" value="WD40_rpt"/>
</dbReference>
<evidence type="ECO:0000313" key="12">
    <source>
        <dbReference type="Proteomes" id="UP001295423"/>
    </source>
</evidence>
<evidence type="ECO:0000256" key="3">
    <source>
        <dbReference type="ARBA" id="ARBA00022664"/>
    </source>
</evidence>
<keyword evidence="2 9" id="KW-0853">WD repeat</keyword>
<dbReference type="InterPro" id="IPR015943">
    <property type="entry name" value="WD40/YVTN_repeat-like_dom_sf"/>
</dbReference>
<dbReference type="SUPFAM" id="SSF50978">
    <property type="entry name" value="WD40 repeat-like"/>
    <property type="match status" value="1"/>
</dbReference>
<evidence type="ECO:0000256" key="7">
    <source>
        <dbReference type="ARBA" id="ARBA00023242"/>
    </source>
</evidence>
<sequence>MMDLLGGYNSNSDTDADGPVEKKAKKSDPRFLRAAPAISVMTRRNHGNELIHLVDPSSQIIVEAPIQGPQVLDPQVQKALAGEMQENYHFDETVFKKQRTKFQRTGQAVGPSQQSVVRTTLGYTTKRLEQFEKTENDQKKRPKFESKDPLVDGSDDEAVYGVWGPPSQEERWHAENSLSDIQKGGLESLAPEQLAERAYVKERDRLLGVQEEAKEEQPAWERLVDRKMAHLLPPKMDGEGVEPKSTFHGIEESNYKGQSWVAPPSGMRSVIDGDALDIDHHRCYVPKKCVHRFIGNDKGIHRIRLFPKTGHLLLGGGLDGVCKVWSIAEKKLMRSYHGHAAAVRDVQFNNDGSKFVSASFDRVLRLWDTESGKVLNTFGNKKVPYVVKFYPHDDNFFVVGCSDNKIVTYDATTAEITQEYNHHLAPVNAIIFVEDNGVKMVSSSDDKKVLVWEWDIGVPVKYISDPTMHSMPCMVMHPSLQFFVTQSLDNTICVFQAGNRFSMQKKKKFSGHQVAGYACEMTLSPDGRFLACGDGKGKLFFWDWKRHKILQKYHAHDKGPAIASVWHPLEPSTMFTCGWDGSIEVTADYISNPILAGSRKPGIIFETPKIEGFLDIIPILSIAYAILRRHV</sequence>
<keyword evidence="3" id="KW-0507">mRNA processing</keyword>
<evidence type="ECO:0000256" key="8">
    <source>
        <dbReference type="ARBA" id="ARBA00068146"/>
    </source>
</evidence>
<name>A0AAD2FH24_9STRA</name>
<evidence type="ECO:0000313" key="11">
    <source>
        <dbReference type="EMBL" id="CAJ1931054.1"/>
    </source>
</evidence>
<dbReference type="SMART" id="SM00320">
    <property type="entry name" value="WD40"/>
    <property type="match status" value="7"/>
</dbReference>
<dbReference type="CDD" id="cd00200">
    <property type="entry name" value="WD40"/>
    <property type="match status" value="1"/>
</dbReference>
<dbReference type="PANTHER" id="PTHR43979:SF1">
    <property type="entry name" value="PRE-MRNA-PROCESSING FACTOR 17"/>
    <property type="match status" value="1"/>
</dbReference>
<feature type="region of interest" description="Disordered" evidence="10">
    <location>
        <begin position="1"/>
        <end position="28"/>
    </location>
</feature>
<dbReference type="Proteomes" id="UP001295423">
    <property type="component" value="Unassembled WGS sequence"/>
</dbReference>